<keyword evidence="6" id="KW-0732">Signal</keyword>
<feature type="transmembrane region" description="Helical" evidence="5">
    <location>
        <begin position="90"/>
        <end position="109"/>
    </location>
</feature>
<accession>A0A7S2USV9</accession>
<gene>
    <name evidence="7" type="ORF">ASEP1449_LOCUS18695</name>
</gene>
<keyword evidence="2 5" id="KW-0812">Transmembrane</keyword>
<keyword evidence="3 5" id="KW-1133">Transmembrane helix</keyword>
<name>A0A7S2USV9_9STRA</name>
<evidence type="ECO:0000256" key="5">
    <source>
        <dbReference type="SAM" id="Phobius"/>
    </source>
</evidence>
<evidence type="ECO:0000256" key="3">
    <source>
        <dbReference type="ARBA" id="ARBA00022989"/>
    </source>
</evidence>
<reference evidence="7" key="1">
    <citation type="submission" date="2021-01" db="EMBL/GenBank/DDBJ databases">
        <authorList>
            <person name="Corre E."/>
            <person name="Pelletier E."/>
            <person name="Niang G."/>
            <person name="Scheremetjew M."/>
            <person name="Finn R."/>
            <person name="Kale V."/>
            <person name="Holt S."/>
            <person name="Cochrane G."/>
            <person name="Meng A."/>
            <person name="Brown T."/>
            <person name="Cohen L."/>
        </authorList>
    </citation>
    <scope>NUCLEOTIDE SEQUENCE</scope>
    <source>
        <strain evidence="7">CCMP2084</strain>
    </source>
</reference>
<dbReference type="AlphaFoldDB" id="A0A7S2USV9"/>
<dbReference type="Pfam" id="PF13564">
    <property type="entry name" value="DoxX_2"/>
    <property type="match status" value="1"/>
</dbReference>
<sequence length="143" mass="15052">MSLLATKSLSFVLGSFFTFAGVSKTSDIHGVETSMSNEMQGGFKSGDWSRIFGLPAMPFLYTVGISEIVSGLVLLGFSTGLVKNSMYAQWAAAGSAFITLNATSAHVVRGDPKEAIGFCTTLCSLFTVLNFAIASSRSKAKGE</sequence>
<feature type="transmembrane region" description="Helical" evidence="5">
    <location>
        <begin position="59"/>
        <end position="78"/>
    </location>
</feature>
<proteinExistence type="predicted"/>
<evidence type="ECO:0000256" key="4">
    <source>
        <dbReference type="ARBA" id="ARBA00023136"/>
    </source>
</evidence>
<evidence type="ECO:0000256" key="1">
    <source>
        <dbReference type="ARBA" id="ARBA00004141"/>
    </source>
</evidence>
<feature type="transmembrane region" description="Helical" evidence="5">
    <location>
        <begin position="115"/>
        <end position="134"/>
    </location>
</feature>
<dbReference type="GO" id="GO:0016020">
    <property type="term" value="C:membrane"/>
    <property type="evidence" value="ECO:0007669"/>
    <property type="project" value="UniProtKB-SubCell"/>
</dbReference>
<feature type="chain" id="PRO_5030957575" description="DoxX family protein" evidence="6">
    <location>
        <begin position="26"/>
        <end position="143"/>
    </location>
</feature>
<dbReference type="EMBL" id="HBHQ01027603">
    <property type="protein sequence ID" value="CAD9826861.1"/>
    <property type="molecule type" value="Transcribed_RNA"/>
</dbReference>
<feature type="signal peptide" evidence="6">
    <location>
        <begin position="1"/>
        <end position="25"/>
    </location>
</feature>
<comment type="subcellular location">
    <subcellularLocation>
        <location evidence="1">Membrane</location>
        <topology evidence="1">Multi-pass membrane protein</topology>
    </subcellularLocation>
</comment>
<evidence type="ECO:0008006" key="8">
    <source>
        <dbReference type="Google" id="ProtNLM"/>
    </source>
</evidence>
<organism evidence="7">
    <name type="scientific">Attheya septentrionalis</name>
    <dbReference type="NCBI Taxonomy" id="420275"/>
    <lineage>
        <taxon>Eukaryota</taxon>
        <taxon>Sar</taxon>
        <taxon>Stramenopiles</taxon>
        <taxon>Ochrophyta</taxon>
        <taxon>Bacillariophyta</taxon>
        <taxon>Coscinodiscophyceae</taxon>
        <taxon>Chaetocerotophycidae</taxon>
        <taxon>Chaetocerotales</taxon>
        <taxon>Attheyaceae</taxon>
        <taxon>Attheya</taxon>
    </lineage>
</organism>
<evidence type="ECO:0000313" key="7">
    <source>
        <dbReference type="EMBL" id="CAD9826861.1"/>
    </source>
</evidence>
<evidence type="ECO:0000256" key="6">
    <source>
        <dbReference type="SAM" id="SignalP"/>
    </source>
</evidence>
<protein>
    <recommendedName>
        <fullName evidence="8">DoxX family protein</fullName>
    </recommendedName>
</protein>
<dbReference type="InterPro" id="IPR032808">
    <property type="entry name" value="DoxX"/>
</dbReference>
<evidence type="ECO:0000256" key="2">
    <source>
        <dbReference type="ARBA" id="ARBA00022692"/>
    </source>
</evidence>
<keyword evidence="4 5" id="KW-0472">Membrane</keyword>